<dbReference type="InterPro" id="IPR036615">
    <property type="entry name" value="Mur_ligase_C_dom_sf"/>
</dbReference>
<dbReference type="InterPro" id="IPR004101">
    <property type="entry name" value="Mur_ligase_C"/>
</dbReference>
<reference evidence="14 15" key="1">
    <citation type="submission" date="2019-03" db="EMBL/GenBank/DDBJ databases">
        <title>Genomic Encyclopedia of Type Strains, Phase IV (KMG-IV): sequencing the most valuable type-strain genomes for metagenomic binning, comparative biology and taxonomic classification.</title>
        <authorList>
            <person name="Goeker M."/>
        </authorList>
    </citation>
    <scope>NUCLEOTIDE SEQUENCE [LARGE SCALE GENOMIC DNA]</scope>
    <source>
        <strain evidence="14 15">DSM 24629</strain>
    </source>
</reference>
<protein>
    <recommendedName>
        <fullName evidence="3">tetrahydrofolate synthase</fullName>
        <ecNumber evidence="3">6.3.2.17</ecNumber>
    </recommendedName>
    <alternativeName>
        <fullName evidence="9">Tetrahydrofolylpolyglutamate synthase</fullName>
    </alternativeName>
</protein>
<evidence type="ECO:0000256" key="8">
    <source>
        <dbReference type="ARBA" id="ARBA00022842"/>
    </source>
</evidence>
<dbReference type="InterPro" id="IPR036565">
    <property type="entry name" value="Mur-like_cat_sf"/>
</dbReference>
<dbReference type="AlphaFoldDB" id="A0A4R3MTN2"/>
<proteinExistence type="inferred from homology"/>
<dbReference type="GO" id="GO:0005737">
    <property type="term" value="C:cytoplasm"/>
    <property type="evidence" value="ECO:0007669"/>
    <property type="project" value="TreeGrafter"/>
</dbReference>
<dbReference type="GO" id="GO:0008841">
    <property type="term" value="F:dihydrofolate synthase activity"/>
    <property type="evidence" value="ECO:0007669"/>
    <property type="project" value="TreeGrafter"/>
</dbReference>
<comment type="cofactor">
    <cofactor evidence="1">
        <name>Mg(2+)</name>
        <dbReference type="ChEBI" id="CHEBI:18420"/>
    </cofactor>
</comment>
<dbReference type="GO" id="GO:0004326">
    <property type="term" value="F:tetrahydrofolylpolyglutamate synthase activity"/>
    <property type="evidence" value="ECO:0007669"/>
    <property type="project" value="UniProtKB-EC"/>
</dbReference>
<dbReference type="InterPro" id="IPR001645">
    <property type="entry name" value="Folylpolyglutamate_synth"/>
</dbReference>
<evidence type="ECO:0000313" key="14">
    <source>
        <dbReference type="EMBL" id="TCT17070.1"/>
    </source>
</evidence>
<keyword evidence="6 11" id="KW-0547">Nucleotide-binding</keyword>
<organism evidence="14 15">
    <name type="scientific">Natranaerovirga pectinivora</name>
    <dbReference type="NCBI Taxonomy" id="682400"/>
    <lineage>
        <taxon>Bacteria</taxon>
        <taxon>Bacillati</taxon>
        <taxon>Bacillota</taxon>
        <taxon>Clostridia</taxon>
        <taxon>Lachnospirales</taxon>
        <taxon>Natranaerovirgaceae</taxon>
        <taxon>Natranaerovirga</taxon>
    </lineage>
</organism>
<gene>
    <name evidence="14" type="ORF">EDC18_101366</name>
</gene>
<accession>A0A4R3MTN2</accession>
<dbReference type="GO" id="GO:0046872">
    <property type="term" value="F:metal ion binding"/>
    <property type="evidence" value="ECO:0007669"/>
    <property type="project" value="UniProtKB-KW"/>
</dbReference>
<dbReference type="PANTHER" id="PTHR11136">
    <property type="entry name" value="FOLYLPOLYGLUTAMATE SYNTHASE-RELATED"/>
    <property type="match status" value="1"/>
</dbReference>
<comment type="caution">
    <text evidence="14">The sequence shown here is derived from an EMBL/GenBank/DDBJ whole genome shotgun (WGS) entry which is preliminary data.</text>
</comment>
<dbReference type="GO" id="GO:0005524">
    <property type="term" value="F:ATP binding"/>
    <property type="evidence" value="ECO:0007669"/>
    <property type="project" value="UniProtKB-KW"/>
</dbReference>
<dbReference type="InterPro" id="IPR018109">
    <property type="entry name" value="Folylpolyglutamate_synth_CS"/>
</dbReference>
<dbReference type="OrthoDB" id="9809356at2"/>
<dbReference type="Pfam" id="PF08245">
    <property type="entry name" value="Mur_ligase_M"/>
    <property type="match status" value="1"/>
</dbReference>
<keyword evidence="15" id="KW-1185">Reference proteome</keyword>
<evidence type="ECO:0000256" key="4">
    <source>
        <dbReference type="ARBA" id="ARBA00022598"/>
    </source>
</evidence>
<comment type="similarity">
    <text evidence="2 11">Belongs to the folylpolyglutamate synthase family.</text>
</comment>
<keyword evidence="5" id="KW-0479">Metal-binding</keyword>
<evidence type="ECO:0000256" key="1">
    <source>
        <dbReference type="ARBA" id="ARBA00001946"/>
    </source>
</evidence>
<dbReference type="PROSITE" id="PS01011">
    <property type="entry name" value="FOLYLPOLYGLU_SYNT_1"/>
    <property type="match status" value="1"/>
</dbReference>
<dbReference type="EC" id="6.3.2.17" evidence="3"/>
<dbReference type="PIRSF" id="PIRSF001563">
    <property type="entry name" value="Folylpolyglu_synth"/>
    <property type="match status" value="1"/>
</dbReference>
<dbReference type="SUPFAM" id="SSF53623">
    <property type="entry name" value="MurD-like peptide ligases, catalytic domain"/>
    <property type="match status" value="1"/>
</dbReference>
<evidence type="ECO:0000256" key="5">
    <source>
        <dbReference type="ARBA" id="ARBA00022723"/>
    </source>
</evidence>
<dbReference type="InterPro" id="IPR013221">
    <property type="entry name" value="Mur_ligase_cen"/>
</dbReference>
<dbReference type="PROSITE" id="PS01012">
    <property type="entry name" value="FOLYLPOLYGLU_SYNT_2"/>
    <property type="match status" value="1"/>
</dbReference>
<dbReference type="RefSeq" id="WP_132249659.1">
    <property type="nucleotide sequence ID" value="NZ_SMAL01000001.1"/>
</dbReference>
<evidence type="ECO:0000256" key="2">
    <source>
        <dbReference type="ARBA" id="ARBA00008276"/>
    </source>
</evidence>
<dbReference type="NCBIfam" id="TIGR01499">
    <property type="entry name" value="folC"/>
    <property type="match status" value="1"/>
</dbReference>
<dbReference type="Gene3D" id="3.90.190.20">
    <property type="entry name" value="Mur ligase, C-terminal domain"/>
    <property type="match status" value="1"/>
</dbReference>
<keyword evidence="7 11" id="KW-0067">ATP-binding</keyword>
<keyword evidence="4 11" id="KW-0436">Ligase</keyword>
<evidence type="ECO:0000313" key="15">
    <source>
        <dbReference type="Proteomes" id="UP000294902"/>
    </source>
</evidence>
<name>A0A4R3MTN2_9FIRM</name>
<dbReference type="FunFam" id="3.40.1190.10:FF:000011">
    <property type="entry name" value="Folylpolyglutamate synthase/dihydrofolate synthase"/>
    <property type="match status" value="1"/>
</dbReference>
<feature type="domain" description="Mur ligase central" evidence="13">
    <location>
        <begin position="44"/>
        <end position="266"/>
    </location>
</feature>
<evidence type="ECO:0000256" key="7">
    <source>
        <dbReference type="ARBA" id="ARBA00022840"/>
    </source>
</evidence>
<feature type="domain" description="Mur ligase C-terminal" evidence="12">
    <location>
        <begin position="294"/>
        <end position="413"/>
    </location>
</feature>
<dbReference type="PANTHER" id="PTHR11136:SF0">
    <property type="entry name" value="DIHYDROFOLATE SYNTHETASE-RELATED"/>
    <property type="match status" value="1"/>
</dbReference>
<evidence type="ECO:0000256" key="3">
    <source>
        <dbReference type="ARBA" id="ARBA00013025"/>
    </source>
</evidence>
<dbReference type="Proteomes" id="UP000294902">
    <property type="component" value="Unassembled WGS sequence"/>
</dbReference>
<evidence type="ECO:0000259" key="12">
    <source>
        <dbReference type="Pfam" id="PF02875"/>
    </source>
</evidence>
<evidence type="ECO:0000256" key="11">
    <source>
        <dbReference type="PIRNR" id="PIRNR001563"/>
    </source>
</evidence>
<evidence type="ECO:0000256" key="6">
    <source>
        <dbReference type="ARBA" id="ARBA00022741"/>
    </source>
</evidence>
<dbReference type="Pfam" id="PF02875">
    <property type="entry name" value="Mur_ligase_C"/>
    <property type="match status" value="1"/>
</dbReference>
<comment type="catalytic activity">
    <reaction evidence="10">
        <text>(6S)-5,6,7,8-tetrahydrofolyl-(gamma-L-Glu)(n) + L-glutamate + ATP = (6S)-5,6,7,8-tetrahydrofolyl-(gamma-L-Glu)(n+1) + ADP + phosphate + H(+)</text>
        <dbReference type="Rhea" id="RHEA:10580"/>
        <dbReference type="Rhea" id="RHEA-COMP:14738"/>
        <dbReference type="Rhea" id="RHEA-COMP:14740"/>
        <dbReference type="ChEBI" id="CHEBI:15378"/>
        <dbReference type="ChEBI" id="CHEBI:29985"/>
        <dbReference type="ChEBI" id="CHEBI:30616"/>
        <dbReference type="ChEBI" id="CHEBI:43474"/>
        <dbReference type="ChEBI" id="CHEBI:141005"/>
        <dbReference type="ChEBI" id="CHEBI:456216"/>
        <dbReference type="EC" id="6.3.2.17"/>
    </reaction>
</comment>
<sequence>MTYEDALEYIHGSLRFGDKLGLDNIRKLLELMGNPQKKLKFIHVAGTNGKGSTCAILASILKEEGYKVGMFTSPYIEAFTERIIINDEQILKMDLARITEDIKSHVDHMVKEGFNHPTEFEIVTAIGFQHFFEKNCDIVVLEVGMGGRLDSTNVIDLPLVSVITSISLDHTDYLGDTIDKIAFEKCGIIKDNGITVSYLDQKNEALEVIKKTAEERNNHFVVPSNHYKIISNDLNGIVFNYNAYENLRITLLGKHQLLNAITAITVIEVLNEKGLLRVSRESLINGLSNAKWIGRFEVLKTEPYFIIDGAHNISGIEALSDSVDAYLMDKKLTFLVGMLKDKDYEQILSIIGHKAHRIIATTPDNPRALSGEALGEVARKYCEDVIVEEEIENAITRAFECTRKDEVILCFGSLYLIGEVRRRVLCFN</sequence>
<evidence type="ECO:0000256" key="9">
    <source>
        <dbReference type="ARBA" id="ARBA00030592"/>
    </source>
</evidence>
<dbReference type="Gene3D" id="3.40.1190.10">
    <property type="entry name" value="Mur-like, catalytic domain"/>
    <property type="match status" value="1"/>
</dbReference>
<evidence type="ECO:0000259" key="13">
    <source>
        <dbReference type="Pfam" id="PF08245"/>
    </source>
</evidence>
<keyword evidence="8" id="KW-0460">Magnesium</keyword>
<evidence type="ECO:0000256" key="10">
    <source>
        <dbReference type="ARBA" id="ARBA00047493"/>
    </source>
</evidence>
<dbReference type="SUPFAM" id="SSF53244">
    <property type="entry name" value="MurD-like peptide ligases, peptide-binding domain"/>
    <property type="match status" value="1"/>
</dbReference>
<dbReference type="EMBL" id="SMAL01000001">
    <property type="protein sequence ID" value="TCT17070.1"/>
    <property type="molecule type" value="Genomic_DNA"/>
</dbReference>